<organism evidence="2 3">
    <name type="scientific">Nostoc cycadae WK-1</name>
    <dbReference type="NCBI Taxonomy" id="1861711"/>
    <lineage>
        <taxon>Bacteria</taxon>
        <taxon>Bacillati</taxon>
        <taxon>Cyanobacteriota</taxon>
        <taxon>Cyanophyceae</taxon>
        <taxon>Nostocales</taxon>
        <taxon>Nostocaceae</taxon>
        <taxon>Nostoc</taxon>
    </lineage>
</organism>
<sequence length="46" mass="5480">MSDRNLQQECQAESNGEDGEQIMIRGYKHLIDDPLHEEWSDQKEYL</sequence>
<feature type="region of interest" description="Disordered" evidence="1">
    <location>
        <begin position="1"/>
        <end position="21"/>
    </location>
</feature>
<feature type="compositionally biased region" description="Polar residues" evidence="1">
    <location>
        <begin position="1"/>
        <end position="14"/>
    </location>
</feature>
<dbReference type="EMBL" id="BDGE01000122">
    <property type="protein sequence ID" value="GBE95721.1"/>
    <property type="molecule type" value="Genomic_DNA"/>
</dbReference>
<accession>A0A2H6LR75</accession>
<protein>
    <submittedName>
        <fullName evidence="2">Uncharacterized protein</fullName>
    </submittedName>
</protein>
<evidence type="ECO:0000313" key="2">
    <source>
        <dbReference type="EMBL" id="GBE95721.1"/>
    </source>
</evidence>
<dbReference type="Proteomes" id="UP000236527">
    <property type="component" value="Unassembled WGS sequence"/>
</dbReference>
<evidence type="ECO:0000256" key="1">
    <source>
        <dbReference type="SAM" id="MobiDB-lite"/>
    </source>
</evidence>
<proteinExistence type="predicted"/>
<name>A0A2H6LR75_9NOSO</name>
<gene>
    <name evidence="2" type="ORF">NCWK1_5509</name>
</gene>
<comment type="caution">
    <text evidence="2">The sequence shown here is derived from an EMBL/GenBank/DDBJ whole genome shotgun (WGS) entry which is preliminary data.</text>
</comment>
<dbReference type="AlphaFoldDB" id="A0A2H6LR75"/>
<evidence type="ECO:0000313" key="3">
    <source>
        <dbReference type="Proteomes" id="UP000236527"/>
    </source>
</evidence>
<keyword evidence="3" id="KW-1185">Reference proteome</keyword>
<reference evidence="3" key="1">
    <citation type="journal article" date="2018" name="Genome Announc.">
        <title>Draft Genome Sequence of the Nitrogen-Fixing and Hormogonia-Inducing Cyanobacterium Nostoc cycadae Strain WK-1, Isolated from the Coralloid Roots of Cycas revoluta.</title>
        <authorList>
            <person name="Kanesaki Y."/>
            <person name="Hirose M."/>
            <person name="Hirose Y."/>
            <person name="Fujisawa T."/>
            <person name="Nakamura Y."/>
            <person name="Watanabe S."/>
            <person name="Matsunaga S."/>
            <person name="Uchida H."/>
            <person name="Murakami A."/>
        </authorList>
    </citation>
    <scope>NUCLEOTIDE SEQUENCE [LARGE SCALE GENOMIC DNA]</scope>
    <source>
        <strain evidence="3">WK-1</strain>
    </source>
</reference>